<evidence type="ECO:0000313" key="2">
    <source>
        <dbReference type="EMBL" id="KAJ5733803.1"/>
    </source>
</evidence>
<evidence type="ECO:0000256" key="1">
    <source>
        <dbReference type="SAM" id="MobiDB-lite"/>
    </source>
</evidence>
<feature type="compositionally biased region" description="Acidic residues" evidence="1">
    <location>
        <begin position="158"/>
        <end position="188"/>
    </location>
</feature>
<dbReference type="Proteomes" id="UP001215712">
    <property type="component" value="Unassembled WGS sequence"/>
</dbReference>
<keyword evidence="3" id="KW-1185">Reference proteome</keyword>
<feature type="region of interest" description="Disordered" evidence="1">
    <location>
        <begin position="150"/>
        <end position="191"/>
    </location>
</feature>
<dbReference type="AlphaFoldDB" id="A0AAD6HSS3"/>
<dbReference type="EMBL" id="JAQJAN010000003">
    <property type="protein sequence ID" value="KAJ5733803.1"/>
    <property type="molecule type" value="Genomic_DNA"/>
</dbReference>
<evidence type="ECO:0000313" key="3">
    <source>
        <dbReference type="Proteomes" id="UP001215712"/>
    </source>
</evidence>
<reference evidence="2" key="2">
    <citation type="submission" date="2023-01" db="EMBL/GenBank/DDBJ databases">
        <authorList>
            <person name="Petersen C."/>
        </authorList>
    </citation>
    <scope>NUCLEOTIDE SEQUENCE</scope>
    <source>
        <strain evidence="2">IBT 17514</strain>
    </source>
</reference>
<protein>
    <submittedName>
        <fullName evidence="2">Uncharacterized protein</fullName>
    </submittedName>
</protein>
<reference evidence="2" key="1">
    <citation type="journal article" date="2023" name="IMA Fungus">
        <title>Comparative genomic study of the Penicillium genus elucidates a diverse pangenome and 15 lateral gene transfer events.</title>
        <authorList>
            <person name="Petersen C."/>
            <person name="Sorensen T."/>
            <person name="Nielsen M.R."/>
            <person name="Sondergaard T.E."/>
            <person name="Sorensen J.L."/>
            <person name="Fitzpatrick D.A."/>
            <person name="Frisvad J.C."/>
            <person name="Nielsen K.L."/>
        </authorList>
    </citation>
    <scope>NUCLEOTIDE SEQUENCE</scope>
    <source>
        <strain evidence="2">IBT 17514</strain>
    </source>
</reference>
<accession>A0AAD6HSS3</accession>
<sequence>MTRAASTAPQPLLVVPLASFTDRQQKTLMSRIQRFLGSWPKAEIWKLKTRSLHTPIAPRSNYFPQCNPDSKAHIHELAILLHRLGHSKFLAADGLTLRQLTNDCRYGEEEVLSVVLVNIKSSPEKKGIKSYFQSLSPLVFAERRIIETENQSGAESYSDSDETWEDDMGSSEEWSDTDTPDEDRDDDDVSFRDDLIMGHPRITIDMASKSTQQILDADRELFTMPTVLSTGRWKFENEVASALPNCLPQELKAEIVSYLDHRNTDRNSLGGWDLEWWPGRLDSEHPMVILLAFPTTASQLQRLRNAMAQYMKKIFEIITLQYPPLSERHEILKWTIQLLIRRSQYTPEERYGFSSPQEEESDDFSNRREEELPLDQFHVQLVPWPYNQPATRRDLEYHYRRARCFARHYLLRCPFSTSSDEDLLENSELATLQAYIPRDMAIHLPGKLPSQIVHAVRKSFAGIVREELLKAIQWNDLEPLKPKRFPLYQMICKETLRDPDQPLYDNPPPWNSIRNMDFALARSRFPALPLFYLTKRFSDEDLHGLEDTLWNGFQIVPPRWRPLEILHIPWVKGDNADGTVHDIWNMLWEITSQMSEDYLTPLFFVDNQTRFDGTLIVVDEWEIDETDFQAGHGDLLRGIKSPLVRGMLYGRIHLDDACSFNKSVNDEWETKTFEQELVSGGIDVMHRYLRPDWPGHGIIPISKGKAGNQGNSFDHSVFT</sequence>
<proteinExistence type="predicted"/>
<organism evidence="2 3">
    <name type="scientific">Penicillium malachiteum</name>
    <dbReference type="NCBI Taxonomy" id="1324776"/>
    <lineage>
        <taxon>Eukaryota</taxon>
        <taxon>Fungi</taxon>
        <taxon>Dikarya</taxon>
        <taxon>Ascomycota</taxon>
        <taxon>Pezizomycotina</taxon>
        <taxon>Eurotiomycetes</taxon>
        <taxon>Eurotiomycetidae</taxon>
        <taxon>Eurotiales</taxon>
        <taxon>Aspergillaceae</taxon>
        <taxon>Penicillium</taxon>
    </lineage>
</organism>
<gene>
    <name evidence="2" type="ORF">N7493_002589</name>
</gene>
<comment type="caution">
    <text evidence="2">The sequence shown here is derived from an EMBL/GenBank/DDBJ whole genome shotgun (WGS) entry which is preliminary data.</text>
</comment>
<name>A0AAD6HSS3_9EURO</name>